<dbReference type="EMBL" id="WHOB01000048">
    <property type="protein sequence ID" value="NOU80517.1"/>
    <property type="molecule type" value="Genomic_DNA"/>
</dbReference>
<dbReference type="SMART" id="SM00342">
    <property type="entry name" value="HTH_ARAC"/>
    <property type="match status" value="1"/>
</dbReference>
<protein>
    <submittedName>
        <fullName evidence="6">Helix-turn-helix domain-containing protein</fullName>
    </submittedName>
</protein>
<dbReference type="Pfam" id="PF12833">
    <property type="entry name" value="HTH_18"/>
    <property type="match status" value="1"/>
</dbReference>
<keyword evidence="2" id="KW-0238">DNA-binding</keyword>
<keyword evidence="3" id="KW-0804">Transcription</keyword>
<reference evidence="6 7" key="1">
    <citation type="submission" date="2019-10" db="EMBL/GenBank/DDBJ databases">
        <title>Description of Paenibacillus terricola sp. nov.</title>
        <authorList>
            <person name="Carlier A."/>
            <person name="Qi S."/>
        </authorList>
    </citation>
    <scope>NUCLEOTIDE SEQUENCE [LARGE SCALE GENOMIC DNA]</scope>
    <source>
        <strain evidence="6 7">LMG 31459</strain>
    </source>
</reference>
<name>A0ABX1YHK9_9BACL</name>
<dbReference type="InterPro" id="IPR009057">
    <property type="entry name" value="Homeodomain-like_sf"/>
</dbReference>
<comment type="caution">
    <text evidence="6">The sequence shown here is derived from an EMBL/GenBank/DDBJ whole genome shotgun (WGS) entry which is preliminary data.</text>
</comment>
<dbReference type="Gene3D" id="2.60.120.10">
    <property type="entry name" value="Jelly Rolls"/>
    <property type="match status" value="1"/>
</dbReference>
<dbReference type="InterPro" id="IPR014710">
    <property type="entry name" value="RmlC-like_jellyroll"/>
</dbReference>
<feature type="domain" description="HTH araC/xylS-type" evidence="5">
    <location>
        <begin position="188"/>
        <end position="287"/>
    </location>
</feature>
<evidence type="ECO:0000313" key="6">
    <source>
        <dbReference type="EMBL" id="NOU80517.1"/>
    </source>
</evidence>
<dbReference type="Proteomes" id="UP000596857">
    <property type="component" value="Unassembled WGS sequence"/>
</dbReference>
<dbReference type="Gene3D" id="1.10.10.60">
    <property type="entry name" value="Homeodomain-like"/>
    <property type="match status" value="2"/>
</dbReference>
<dbReference type="RefSeq" id="WP_171718167.1">
    <property type="nucleotide sequence ID" value="NZ_WHOB01000048.1"/>
</dbReference>
<organism evidence="6 7">
    <name type="scientific">Paenibacillus phytohabitans</name>
    <dbReference type="NCBI Taxonomy" id="2654978"/>
    <lineage>
        <taxon>Bacteria</taxon>
        <taxon>Bacillati</taxon>
        <taxon>Bacillota</taxon>
        <taxon>Bacilli</taxon>
        <taxon>Bacillales</taxon>
        <taxon>Paenibacillaceae</taxon>
        <taxon>Paenibacillus</taxon>
    </lineage>
</organism>
<dbReference type="InterPro" id="IPR003313">
    <property type="entry name" value="AraC-bd"/>
</dbReference>
<proteinExistence type="predicted"/>
<dbReference type="Pfam" id="PF02311">
    <property type="entry name" value="AraC_binding"/>
    <property type="match status" value="1"/>
</dbReference>
<evidence type="ECO:0000256" key="4">
    <source>
        <dbReference type="SAM" id="MobiDB-lite"/>
    </source>
</evidence>
<dbReference type="SUPFAM" id="SSF51215">
    <property type="entry name" value="Regulatory protein AraC"/>
    <property type="match status" value="1"/>
</dbReference>
<evidence type="ECO:0000259" key="5">
    <source>
        <dbReference type="PROSITE" id="PS01124"/>
    </source>
</evidence>
<gene>
    <name evidence="6" type="ORF">GC101_16755</name>
</gene>
<evidence type="ECO:0000256" key="3">
    <source>
        <dbReference type="ARBA" id="ARBA00023163"/>
    </source>
</evidence>
<dbReference type="PANTHER" id="PTHR43280:SF28">
    <property type="entry name" value="HTH-TYPE TRANSCRIPTIONAL ACTIVATOR RHAS"/>
    <property type="match status" value="1"/>
</dbReference>
<dbReference type="InterPro" id="IPR037923">
    <property type="entry name" value="HTH-like"/>
</dbReference>
<sequence>MHSANHTLKGEYFFQNNLQLYVNRATENYDLPLHTHDFMELTFVAEGKGFHYIGQQAQQTGKGQLYYIPVGVSHVFRPSSPGPLREPLVVYNCLFKPELLDSLAALIPDPPIASYLEQIRNHQLPAFSVTDLNGSIESLFLALHREVHLPQTGAGSYLLTLFIQLLISIYRLRHDEVQFPLNKQTQFLQILNYVNQEYAQEITLKRLSRSFDWSERHLQRLFKAHTGQTFHHYLQNVRIQKSCLLLVQQPKAPVQLIAEQVGYHDPKTFNLVFKRIIGTTPGSYRQASGRKHPEGPEPGGTTLTRND</sequence>
<dbReference type="PROSITE" id="PS01124">
    <property type="entry name" value="HTH_ARAC_FAMILY_2"/>
    <property type="match status" value="1"/>
</dbReference>
<feature type="region of interest" description="Disordered" evidence="4">
    <location>
        <begin position="282"/>
        <end position="307"/>
    </location>
</feature>
<dbReference type="InterPro" id="IPR018060">
    <property type="entry name" value="HTH_AraC"/>
</dbReference>
<evidence type="ECO:0000256" key="2">
    <source>
        <dbReference type="ARBA" id="ARBA00023125"/>
    </source>
</evidence>
<evidence type="ECO:0000256" key="1">
    <source>
        <dbReference type="ARBA" id="ARBA00023015"/>
    </source>
</evidence>
<keyword evidence="1" id="KW-0805">Transcription regulation</keyword>
<dbReference type="PANTHER" id="PTHR43280">
    <property type="entry name" value="ARAC-FAMILY TRANSCRIPTIONAL REGULATOR"/>
    <property type="match status" value="1"/>
</dbReference>
<dbReference type="SUPFAM" id="SSF46689">
    <property type="entry name" value="Homeodomain-like"/>
    <property type="match status" value="2"/>
</dbReference>
<accession>A0ABX1YHK9</accession>
<evidence type="ECO:0000313" key="7">
    <source>
        <dbReference type="Proteomes" id="UP000596857"/>
    </source>
</evidence>
<keyword evidence="7" id="KW-1185">Reference proteome</keyword>